<name>A0ABD1EFI5_HYPHA</name>
<feature type="region of interest" description="Disordered" evidence="1">
    <location>
        <begin position="209"/>
        <end position="238"/>
    </location>
</feature>
<sequence>MCFDIRVKELTTKKLKEILNCIYHLISSGRFMEQYPDQGEYLKMNKIKILKELMFRFVLNQTGEQVNHVHIKCSSESSLEEGRLFRNCSLDRRPRRVLRNATPKESRSRRSKSMSDLRTGINDVDLPDVLLRCKEHNACVKAELKKMKQERVQYFNEELPPAISHINIETLHSYDDYVDFESAGFSNNIDYEDAIYAYIINQEPIAGPSGIQSNRAASNQRNSSEKGQEDIDMDEYSD</sequence>
<protein>
    <submittedName>
        <fullName evidence="2">Uncharacterized protein</fullName>
    </submittedName>
</protein>
<feature type="region of interest" description="Disordered" evidence="1">
    <location>
        <begin position="98"/>
        <end position="119"/>
    </location>
</feature>
<keyword evidence="3" id="KW-1185">Reference proteome</keyword>
<evidence type="ECO:0000313" key="3">
    <source>
        <dbReference type="Proteomes" id="UP001566132"/>
    </source>
</evidence>
<feature type="compositionally biased region" description="Low complexity" evidence="1">
    <location>
        <begin position="212"/>
        <end position="222"/>
    </location>
</feature>
<gene>
    <name evidence="2" type="ORF">ABEB36_011456</name>
</gene>
<evidence type="ECO:0000256" key="1">
    <source>
        <dbReference type="SAM" id="MobiDB-lite"/>
    </source>
</evidence>
<accession>A0ABD1EFI5</accession>
<evidence type="ECO:0000313" key="2">
    <source>
        <dbReference type="EMBL" id="KAL1493395.1"/>
    </source>
</evidence>
<dbReference type="AlphaFoldDB" id="A0ABD1EFI5"/>
<dbReference type="EMBL" id="JBDJPC010000008">
    <property type="protein sequence ID" value="KAL1493395.1"/>
    <property type="molecule type" value="Genomic_DNA"/>
</dbReference>
<comment type="caution">
    <text evidence="2">The sequence shown here is derived from an EMBL/GenBank/DDBJ whole genome shotgun (WGS) entry which is preliminary data.</text>
</comment>
<organism evidence="2 3">
    <name type="scientific">Hypothenemus hampei</name>
    <name type="common">Coffee berry borer</name>
    <dbReference type="NCBI Taxonomy" id="57062"/>
    <lineage>
        <taxon>Eukaryota</taxon>
        <taxon>Metazoa</taxon>
        <taxon>Ecdysozoa</taxon>
        <taxon>Arthropoda</taxon>
        <taxon>Hexapoda</taxon>
        <taxon>Insecta</taxon>
        <taxon>Pterygota</taxon>
        <taxon>Neoptera</taxon>
        <taxon>Endopterygota</taxon>
        <taxon>Coleoptera</taxon>
        <taxon>Polyphaga</taxon>
        <taxon>Cucujiformia</taxon>
        <taxon>Curculionidae</taxon>
        <taxon>Scolytinae</taxon>
        <taxon>Hypothenemus</taxon>
    </lineage>
</organism>
<proteinExistence type="predicted"/>
<reference evidence="2 3" key="1">
    <citation type="submission" date="2024-05" db="EMBL/GenBank/DDBJ databases">
        <title>Genetic variation in Jamaican populations of the coffee berry borer (Hypothenemus hampei).</title>
        <authorList>
            <person name="Errbii M."/>
            <person name="Myrie A."/>
        </authorList>
    </citation>
    <scope>NUCLEOTIDE SEQUENCE [LARGE SCALE GENOMIC DNA]</scope>
    <source>
        <strain evidence="2">JA-Hopewell-2020-01-JO</strain>
        <tissue evidence="2">Whole body</tissue>
    </source>
</reference>
<dbReference type="Proteomes" id="UP001566132">
    <property type="component" value="Unassembled WGS sequence"/>
</dbReference>